<feature type="transmembrane region" description="Helical" evidence="1">
    <location>
        <begin position="12"/>
        <end position="31"/>
    </location>
</feature>
<organism evidence="2 3">
    <name type="scientific">Ralstonia flatus</name>
    <dbReference type="NCBI Taxonomy" id="3058601"/>
    <lineage>
        <taxon>Bacteria</taxon>
        <taxon>Pseudomonadati</taxon>
        <taxon>Pseudomonadota</taxon>
        <taxon>Betaproteobacteria</taxon>
        <taxon>Burkholderiales</taxon>
        <taxon>Burkholderiaceae</taxon>
        <taxon>Ralstonia</taxon>
    </lineage>
</organism>
<protein>
    <recommendedName>
        <fullName evidence="4">Transmembrane protein</fullName>
    </recommendedName>
</protein>
<dbReference type="AlphaFoldDB" id="A0AAD2BW95"/>
<gene>
    <name evidence="2" type="ORF">R77567_01646</name>
</gene>
<accession>A0AAD2BW95</accession>
<evidence type="ECO:0000313" key="2">
    <source>
        <dbReference type="EMBL" id="CAJ0862417.1"/>
    </source>
</evidence>
<proteinExistence type="predicted"/>
<dbReference type="Proteomes" id="UP001190491">
    <property type="component" value="Unassembled WGS sequence"/>
</dbReference>
<evidence type="ECO:0000313" key="3">
    <source>
        <dbReference type="Proteomes" id="UP001190491"/>
    </source>
</evidence>
<evidence type="ECO:0000256" key="1">
    <source>
        <dbReference type="SAM" id="Phobius"/>
    </source>
</evidence>
<sequence>MKDAKTNQRRSTAHWVAWSMAFGILVAPQSLFSHRWIAALILFISVPLFAYSIWTLIVPESRRRAQQESDHG</sequence>
<name>A0AAD2BW95_9RALS</name>
<keyword evidence="1" id="KW-0812">Transmembrane</keyword>
<keyword evidence="1" id="KW-0472">Membrane</keyword>
<dbReference type="EMBL" id="CAUDKO010000003">
    <property type="protein sequence ID" value="CAJ0862417.1"/>
    <property type="molecule type" value="Genomic_DNA"/>
</dbReference>
<keyword evidence="1" id="KW-1133">Transmembrane helix</keyword>
<reference evidence="2" key="1">
    <citation type="submission" date="2023-07" db="EMBL/GenBank/DDBJ databases">
        <authorList>
            <person name="Peeters C."/>
        </authorList>
    </citation>
    <scope>NUCLEOTIDE SEQUENCE</scope>
    <source>
        <strain evidence="2">R-77567</strain>
    </source>
</reference>
<feature type="transmembrane region" description="Helical" evidence="1">
    <location>
        <begin position="37"/>
        <end position="57"/>
    </location>
</feature>
<comment type="caution">
    <text evidence="2">The sequence shown here is derived from an EMBL/GenBank/DDBJ whole genome shotgun (WGS) entry which is preliminary data.</text>
</comment>
<evidence type="ECO:0008006" key="4">
    <source>
        <dbReference type="Google" id="ProtNLM"/>
    </source>
</evidence>